<evidence type="ECO:0000313" key="2">
    <source>
        <dbReference type="Proteomes" id="UP001523216"/>
    </source>
</evidence>
<gene>
    <name evidence="1" type="ORF">LXN57_11990</name>
</gene>
<dbReference type="SUPFAM" id="SSF102405">
    <property type="entry name" value="MCP/YpsA-like"/>
    <property type="match status" value="1"/>
</dbReference>
<proteinExistence type="predicted"/>
<evidence type="ECO:0008006" key="3">
    <source>
        <dbReference type="Google" id="ProtNLM"/>
    </source>
</evidence>
<organism evidence="1 2">
    <name type="scientific">Paractinoplanes hotanensis</name>
    <dbReference type="NCBI Taxonomy" id="2906497"/>
    <lineage>
        <taxon>Bacteria</taxon>
        <taxon>Bacillati</taxon>
        <taxon>Actinomycetota</taxon>
        <taxon>Actinomycetes</taxon>
        <taxon>Micromonosporales</taxon>
        <taxon>Micromonosporaceae</taxon>
        <taxon>Paractinoplanes</taxon>
    </lineage>
</organism>
<keyword evidence="2" id="KW-1185">Reference proteome</keyword>
<dbReference type="InterPro" id="IPR041164">
    <property type="entry name" value="LDcluster4"/>
</dbReference>
<reference evidence="1 2" key="1">
    <citation type="submission" date="2022-06" db="EMBL/GenBank/DDBJ databases">
        <title>Actinoplanes abujensis sp. nov., isolated from Nigerian arid soil.</title>
        <authorList>
            <person name="Ding P."/>
        </authorList>
    </citation>
    <scope>NUCLEOTIDE SEQUENCE [LARGE SCALE GENOMIC DNA]</scope>
    <source>
        <strain evidence="2">TRM88002</strain>
    </source>
</reference>
<name>A0ABT0XWW4_9ACTN</name>
<comment type="caution">
    <text evidence="1">The sequence shown here is derived from an EMBL/GenBank/DDBJ whole genome shotgun (WGS) entry which is preliminary data.</text>
</comment>
<dbReference type="Pfam" id="PF18306">
    <property type="entry name" value="LDcluster4"/>
    <property type="match status" value="1"/>
</dbReference>
<sequence length="75" mass="7611">MGEVRNAIIVWSADAVISVGGSWGTLSEVTLAMRRGDVPVIALGGWRVVGADGTAVPGIRHVGTPEEAIAEALGS</sequence>
<protein>
    <recommendedName>
        <fullName evidence="3">Rossmann fold nucleotide-binding protein</fullName>
    </recommendedName>
</protein>
<dbReference type="Gene3D" id="3.40.50.450">
    <property type="match status" value="1"/>
</dbReference>
<dbReference type="Proteomes" id="UP001523216">
    <property type="component" value="Unassembled WGS sequence"/>
</dbReference>
<accession>A0ABT0XWW4</accession>
<evidence type="ECO:0000313" key="1">
    <source>
        <dbReference type="EMBL" id="MCM4078286.1"/>
    </source>
</evidence>
<dbReference type="EMBL" id="JAMQOL010000015">
    <property type="protein sequence ID" value="MCM4078286.1"/>
    <property type="molecule type" value="Genomic_DNA"/>
</dbReference>